<evidence type="ECO:0000313" key="15">
    <source>
        <dbReference type="Proteomes" id="UP001233999"/>
    </source>
</evidence>
<evidence type="ECO:0000256" key="1">
    <source>
        <dbReference type="ARBA" id="ARBA00004477"/>
    </source>
</evidence>
<evidence type="ECO:0000259" key="12">
    <source>
        <dbReference type="Pfam" id="PF14687"/>
    </source>
</evidence>
<comment type="caution">
    <text evidence="14">The sequence shown here is derived from an EMBL/GenBank/DDBJ whole genome shotgun (WGS) entry which is preliminary data.</text>
</comment>
<feature type="transmembrane region" description="Helical" evidence="11">
    <location>
        <begin position="56"/>
        <end position="78"/>
    </location>
</feature>
<dbReference type="PANTHER" id="PTHR31596">
    <property type="entry name" value="T-CELL ACTIVATION INHIBITOR, MITOCHONDRIAL"/>
    <property type="match status" value="1"/>
</dbReference>
<dbReference type="Pfam" id="PF14687">
    <property type="entry name" value="DUF4460"/>
    <property type="match status" value="1"/>
</dbReference>
<name>A0AAD8AKV7_DIPPU</name>
<evidence type="ECO:0000256" key="2">
    <source>
        <dbReference type="ARBA" id="ARBA00007715"/>
    </source>
</evidence>
<gene>
    <name evidence="14" type="ORF">L9F63_000873</name>
</gene>
<evidence type="ECO:0000256" key="4">
    <source>
        <dbReference type="ARBA" id="ARBA00020820"/>
    </source>
</evidence>
<evidence type="ECO:0000256" key="6">
    <source>
        <dbReference type="ARBA" id="ARBA00022824"/>
    </source>
</evidence>
<feature type="transmembrane region" description="Helical" evidence="11">
    <location>
        <begin position="99"/>
        <end position="119"/>
    </location>
</feature>
<keyword evidence="8 11" id="KW-0472">Membrane</keyword>
<dbReference type="Pfam" id="PF06417">
    <property type="entry name" value="EMC4"/>
    <property type="match status" value="1"/>
</dbReference>
<evidence type="ECO:0000256" key="5">
    <source>
        <dbReference type="ARBA" id="ARBA00022692"/>
    </source>
</evidence>
<keyword evidence="6" id="KW-0256">Endoplasmic reticulum</keyword>
<evidence type="ECO:0000256" key="11">
    <source>
        <dbReference type="SAM" id="Phobius"/>
    </source>
</evidence>
<accession>A0AAD8AKV7</accession>
<dbReference type="PANTHER" id="PTHR31596:SF1">
    <property type="entry name" value="T-CELL ACTIVATION INHIBITOR, MITOCHONDRIAL"/>
    <property type="match status" value="1"/>
</dbReference>
<evidence type="ECO:0000256" key="3">
    <source>
        <dbReference type="ARBA" id="ARBA00011276"/>
    </source>
</evidence>
<evidence type="ECO:0000256" key="8">
    <source>
        <dbReference type="ARBA" id="ARBA00023136"/>
    </source>
</evidence>
<comment type="subcellular location">
    <subcellularLocation>
        <location evidence="1">Endoplasmic reticulum membrane</location>
        <topology evidence="1">Multi-pass membrane protein</topology>
    </subcellularLocation>
</comment>
<dbReference type="InterPro" id="IPR027989">
    <property type="entry name" value="DUF4461"/>
</dbReference>
<reference evidence="14" key="1">
    <citation type="journal article" date="2023" name="IScience">
        <title>Live-bearing cockroach genome reveals convergent evolutionary mechanisms linked to viviparity in insects and beyond.</title>
        <authorList>
            <person name="Fouks B."/>
            <person name="Harrison M.C."/>
            <person name="Mikhailova A.A."/>
            <person name="Marchal E."/>
            <person name="English S."/>
            <person name="Carruthers M."/>
            <person name="Jennings E.C."/>
            <person name="Chiamaka E.L."/>
            <person name="Frigard R.A."/>
            <person name="Pippel M."/>
            <person name="Attardo G.M."/>
            <person name="Benoit J.B."/>
            <person name="Bornberg-Bauer E."/>
            <person name="Tobe S.S."/>
        </authorList>
    </citation>
    <scope>NUCLEOTIDE SEQUENCE</scope>
    <source>
        <strain evidence="14">Stay&amp;Tobe</strain>
    </source>
</reference>
<dbReference type="InterPro" id="IPR027986">
    <property type="entry name" value="TCAIM"/>
</dbReference>
<feature type="domain" description="DUF4461" evidence="13">
    <location>
        <begin position="352"/>
        <end position="660"/>
    </location>
</feature>
<protein>
    <recommendedName>
        <fullName evidence="4">ER membrane protein complex subunit 4</fullName>
    </recommendedName>
    <alternativeName>
        <fullName evidence="9">Transmembrane protein 85</fullName>
    </alternativeName>
</protein>
<dbReference type="Proteomes" id="UP001233999">
    <property type="component" value="Unassembled WGS sequence"/>
</dbReference>
<dbReference type="GO" id="GO:0005739">
    <property type="term" value="C:mitochondrion"/>
    <property type="evidence" value="ECO:0007669"/>
    <property type="project" value="TreeGrafter"/>
</dbReference>
<feature type="region of interest" description="Disordered" evidence="10">
    <location>
        <begin position="1"/>
        <end position="20"/>
    </location>
</feature>
<sequence length="661" mass="75585">SKQDRSSDLASPPGYNPSAGQVYTEVARESDPSHLIIKKSWELALGPLKQVPMNLFIMYMAGNSISIFPIMMVGMLIVRPVKALFTMQNTFKMIEGSHAVGQKLVYLFGNVVSVLLALYKCHSMGLLPSHTSDWLAFVEPQMRVEYSGGGIAAIYDEHDCTDEPLDQIFSQTICFVHFVFRQFRLIFLRHKIVDCRSGWRLLSSTEVSTALRPFYFSVHPDLFGRYPVERSVNENSLKQLSSYLETLQQKRPTRPMTVTFYLRNKNVPDNGNFKGTFRSVRISLQQDLRTTVLSILKSCDLPTTYIDNIEPPPQTPRYTRSDLKNVPFDENDPVYGTIILKQRVKKAKEAEKLTVWLDRNVSEALKKLAAHQPVRDEIVRLQKCLCDSLGIQSVVWDCGWNVTHFRGCLMSFQALARHHPTLMHTLQGRKLIFANDTGVNLDGNIMLNSGEVRHNWLDLIKNVHKQDAVLFRIPAFERAVSRVLLDIKVVRRKFQPKVMAKQYENQLRRLTTSLSDHQGRMGYPKDWPSSLSDYELVVETEAGPLMLSPTGQFIVPSSCPAFLLVAFITQHLEEAASLLGRYQTNKYVERELHERCIAEFELAALQKDDNITPDLMIDCCNRLLQHKTLLSPNLKGVHLWVTNYYSVLSDGEMCIPWNWKL</sequence>
<evidence type="ECO:0000313" key="14">
    <source>
        <dbReference type="EMBL" id="KAJ9600978.1"/>
    </source>
</evidence>
<evidence type="ECO:0000256" key="7">
    <source>
        <dbReference type="ARBA" id="ARBA00022989"/>
    </source>
</evidence>
<dbReference type="EMBL" id="JASPKZ010000039">
    <property type="protein sequence ID" value="KAJ9600978.1"/>
    <property type="molecule type" value="Genomic_DNA"/>
</dbReference>
<reference evidence="14" key="2">
    <citation type="submission" date="2023-05" db="EMBL/GenBank/DDBJ databases">
        <authorList>
            <person name="Fouks B."/>
        </authorList>
    </citation>
    <scope>NUCLEOTIDE SEQUENCE</scope>
    <source>
        <strain evidence="14">Stay&amp;Tobe</strain>
        <tissue evidence="14">Testes</tissue>
    </source>
</reference>
<proteinExistence type="inferred from homology"/>
<keyword evidence="15" id="KW-1185">Reference proteome</keyword>
<dbReference type="InterPro" id="IPR009445">
    <property type="entry name" value="TMEM85/Emc4"/>
</dbReference>
<evidence type="ECO:0000256" key="9">
    <source>
        <dbReference type="ARBA" id="ARBA00031143"/>
    </source>
</evidence>
<feature type="non-terminal residue" evidence="14">
    <location>
        <position position="661"/>
    </location>
</feature>
<keyword evidence="7 11" id="KW-1133">Transmembrane helix</keyword>
<dbReference type="GO" id="GO:0005789">
    <property type="term" value="C:endoplasmic reticulum membrane"/>
    <property type="evidence" value="ECO:0007669"/>
    <property type="project" value="UniProtKB-SubCell"/>
</dbReference>
<feature type="domain" description="DUF4460" evidence="12">
    <location>
        <begin position="202"/>
        <end position="301"/>
    </location>
</feature>
<evidence type="ECO:0000259" key="13">
    <source>
        <dbReference type="Pfam" id="PF14688"/>
    </source>
</evidence>
<dbReference type="InterPro" id="IPR028031">
    <property type="entry name" value="DUF4460"/>
</dbReference>
<dbReference type="AlphaFoldDB" id="A0AAD8AKV7"/>
<dbReference type="Pfam" id="PF14688">
    <property type="entry name" value="DUF4461"/>
    <property type="match status" value="1"/>
</dbReference>
<comment type="subunit">
    <text evidence="3">Component of the ER membrane protein complex (EMC).</text>
</comment>
<keyword evidence="5 11" id="KW-0812">Transmembrane</keyword>
<organism evidence="14 15">
    <name type="scientific">Diploptera punctata</name>
    <name type="common">Pacific beetle cockroach</name>
    <dbReference type="NCBI Taxonomy" id="6984"/>
    <lineage>
        <taxon>Eukaryota</taxon>
        <taxon>Metazoa</taxon>
        <taxon>Ecdysozoa</taxon>
        <taxon>Arthropoda</taxon>
        <taxon>Hexapoda</taxon>
        <taxon>Insecta</taxon>
        <taxon>Pterygota</taxon>
        <taxon>Neoptera</taxon>
        <taxon>Polyneoptera</taxon>
        <taxon>Dictyoptera</taxon>
        <taxon>Blattodea</taxon>
        <taxon>Blaberoidea</taxon>
        <taxon>Blaberidae</taxon>
        <taxon>Diplopterinae</taxon>
        <taxon>Diploptera</taxon>
    </lineage>
</organism>
<evidence type="ECO:0000256" key="10">
    <source>
        <dbReference type="SAM" id="MobiDB-lite"/>
    </source>
</evidence>
<comment type="similarity">
    <text evidence="2">Belongs to the EMC4 family.</text>
</comment>